<dbReference type="GO" id="GO:0006402">
    <property type="term" value="P:mRNA catabolic process"/>
    <property type="evidence" value="ECO:0007669"/>
    <property type="project" value="TreeGrafter"/>
</dbReference>
<evidence type="ECO:0000256" key="1">
    <source>
        <dbReference type="ARBA" id="ARBA00005785"/>
    </source>
</evidence>
<dbReference type="OrthoDB" id="372421at2759"/>
<name>A0A5N4A9G9_PHOPY</name>
<dbReference type="InterPro" id="IPR033771">
    <property type="entry name" value="Rrp44_CSD1"/>
</dbReference>
<dbReference type="Pfam" id="PF17849">
    <property type="entry name" value="OB_Dis3"/>
    <property type="match status" value="1"/>
</dbReference>
<sequence>MNTSNSIESTNLRDPLSVIVLSPNNPLSVNGQKKKKKSEKTLKLGKLNDTSTMLDDLVNYLKDFKITAVYSQKSGRVCRIKKSGCRHTHASLNLSSSDSSNAIVDSESSINSSRNGSVRSTPSKMETGIRPKQNLQPLIPNLQSNAVMRNVNTKKSKAKKQKKAKQYTPYLSKREVDEGLKEGLLIQGAIRINQKNSNEAYVGSREQSDNDYLLKNVPDRNRALEGDIVVIKLKPESDWHLKYKTATVVYILEKVHSRMAIGQLTTRDGLIILIPRDKRLPKMKIAPNNCPVLVVNRMDALVMAKILCWPDIDYAEGAVCEILGLIGDLSSENRAILAEYNVDVTPHPPSLLQCVTCPDLMSHHEQSLRQDFRGECIFTIDPSTARDLDDAVSCTELPNGNFRVGVHISDVAFYLIENTELDIFVRRRATSVYMVDNVYHMLPPELCMRCSLLPGVDKRAFSVVWEMTKTGTIVEEYFARTVINSCAQLAYEHAQLMIENPTRKFQEHELPQIHGGYTYVDLSHKINSLQQIALNLRRRRFDNGALRIDQTKLIFRLDESGEPAEFSVYENKEAHRLIEEFMLLANISVATKILHHIPDLAFLRRHDPPKESMLVDLTKRLEPYNIHLDTSSSKGLQTSVLNIGSMFGLPHMAVINHLLTKPMQRARYFCASTELGNYSHYALHIPIYTHFTSPIRRYADIMVHRLLAASLGYTPNPTWAVNGVAAVATHCNDQKYAAKSAGDASLDLYLAHYIQNHKPFIRSAIVFHVRERSFDALVPSTGSVIRIKEEGFEKGMWKYEATAENKCKVVITFPQTSEYGKEQVLIEMFQTITVVLDRIPNTNSLSATLLRPISSQLIRNKSAFKSK</sequence>
<organism evidence="9 10">
    <name type="scientific">Photinus pyralis</name>
    <name type="common">Common eastern firefly</name>
    <name type="synonym">Lampyris pyralis</name>
    <dbReference type="NCBI Taxonomy" id="7054"/>
    <lineage>
        <taxon>Eukaryota</taxon>
        <taxon>Metazoa</taxon>
        <taxon>Ecdysozoa</taxon>
        <taxon>Arthropoda</taxon>
        <taxon>Hexapoda</taxon>
        <taxon>Insecta</taxon>
        <taxon>Pterygota</taxon>
        <taxon>Neoptera</taxon>
        <taxon>Endopterygota</taxon>
        <taxon>Coleoptera</taxon>
        <taxon>Polyphaga</taxon>
        <taxon>Elateriformia</taxon>
        <taxon>Elateroidea</taxon>
        <taxon>Lampyridae</taxon>
        <taxon>Lampyrinae</taxon>
        <taxon>Photinus</taxon>
    </lineage>
</organism>
<dbReference type="InParanoid" id="A0A5N4A9G9"/>
<dbReference type="Gene3D" id="2.40.50.690">
    <property type="match status" value="1"/>
</dbReference>
<dbReference type="GO" id="GO:0000932">
    <property type="term" value="C:P-body"/>
    <property type="evidence" value="ECO:0007669"/>
    <property type="project" value="TreeGrafter"/>
</dbReference>
<comment type="caution">
    <text evidence="9">The sequence shown here is derived from an EMBL/GenBank/DDBJ whole genome shotgun (WGS) entry which is preliminary data.</text>
</comment>
<comment type="similarity">
    <text evidence="1 6">Belongs to the RNR ribonuclease family.</text>
</comment>
<dbReference type="InterPro" id="IPR001900">
    <property type="entry name" value="RNase_II/R"/>
</dbReference>
<accession>A0A5N4A9G9</accession>
<dbReference type="GO" id="GO:0000175">
    <property type="term" value="F:3'-5'-RNA exonuclease activity"/>
    <property type="evidence" value="ECO:0007669"/>
    <property type="project" value="TreeGrafter"/>
</dbReference>
<evidence type="ECO:0000256" key="7">
    <source>
        <dbReference type="SAM" id="MobiDB-lite"/>
    </source>
</evidence>
<gene>
    <name evidence="9" type="ORF">PPYR_13518</name>
</gene>
<dbReference type="SMART" id="SM00955">
    <property type="entry name" value="RNB"/>
    <property type="match status" value="1"/>
</dbReference>
<dbReference type="InterPro" id="IPR050180">
    <property type="entry name" value="RNR_Ribonuclease"/>
</dbReference>
<dbReference type="InterPro" id="IPR022966">
    <property type="entry name" value="RNase_II/R_CS"/>
</dbReference>
<feature type="domain" description="RNB" evidence="8">
    <location>
        <begin position="369"/>
        <end position="713"/>
    </location>
</feature>
<evidence type="ECO:0000256" key="6">
    <source>
        <dbReference type="RuleBase" id="RU003901"/>
    </source>
</evidence>
<dbReference type="Proteomes" id="UP000327044">
    <property type="component" value="Unassembled WGS sequence"/>
</dbReference>
<dbReference type="Pfam" id="PF00773">
    <property type="entry name" value="RNB"/>
    <property type="match status" value="1"/>
</dbReference>
<dbReference type="Gene3D" id="2.40.50.140">
    <property type="entry name" value="Nucleic acid-binding proteins"/>
    <property type="match status" value="1"/>
</dbReference>
<dbReference type="PROSITE" id="PS01175">
    <property type="entry name" value="RIBONUCLEASE_II"/>
    <property type="match status" value="1"/>
</dbReference>
<dbReference type="Gene3D" id="2.40.50.700">
    <property type="match status" value="1"/>
</dbReference>
<evidence type="ECO:0000259" key="8">
    <source>
        <dbReference type="SMART" id="SM00955"/>
    </source>
</evidence>
<proteinExistence type="inferred from homology"/>
<evidence type="ECO:0000256" key="2">
    <source>
        <dbReference type="ARBA" id="ARBA00022722"/>
    </source>
</evidence>
<keyword evidence="10" id="KW-1185">Reference proteome</keyword>
<evidence type="ECO:0000313" key="10">
    <source>
        <dbReference type="Proteomes" id="UP000327044"/>
    </source>
</evidence>
<dbReference type="Pfam" id="PF17216">
    <property type="entry name" value="Rrp44_CSD1"/>
    <property type="match status" value="1"/>
</dbReference>
<keyword evidence="3" id="KW-0378">Hydrolase</keyword>
<protein>
    <recommendedName>
        <fullName evidence="8">RNB domain-containing protein</fullName>
    </recommendedName>
</protein>
<keyword evidence="5" id="KW-0694">RNA-binding</keyword>
<evidence type="ECO:0000256" key="5">
    <source>
        <dbReference type="ARBA" id="ARBA00022884"/>
    </source>
</evidence>
<keyword evidence="4" id="KW-0269">Exonuclease</keyword>
<dbReference type="PANTHER" id="PTHR23355">
    <property type="entry name" value="RIBONUCLEASE"/>
    <property type="match status" value="1"/>
</dbReference>
<dbReference type="SUPFAM" id="SSF50249">
    <property type="entry name" value="Nucleic acid-binding proteins"/>
    <property type="match status" value="2"/>
</dbReference>
<dbReference type="GO" id="GO:0003723">
    <property type="term" value="F:RNA binding"/>
    <property type="evidence" value="ECO:0007669"/>
    <property type="project" value="UniProtKB-KW"/>
</dbReference>
<dbReference type="GO" id="GO:0010587">
    <property type="term" value="P:miRNA catabolic process"/>
    <property type="evidence" value="ECO:0007669"/>
    <property type="project" value="TreeGrafter"/>
</dbReference>
<feature type="region of interest" description="Disordered" evidence="7">
    <location>
        <begin position="96"/>
        <end position="138"/>
    </location>
</feature>
<evidence type="ECO:0000256" key="4">
    <source>
        <dbReference type="ARBA" id="ARBA00022839"/>
    </source>
</evidence>
<evidence type="ECO:0000256" key="3">
    <source>
        <dbReference type="ARBA" id="ARBA00022801"/>
    </source>
</evidence>
<dbReference type="InterPro" id="IPR012340">
    <property type="entry name" value="NA-bd_OB-fold"/>
</dbReference>
<feature type="compositionally biased region" description="Low complexity" evidence="7">
    <location>
        <begin position="96"/>
        <end position="120"/>
    </location>
</feature>
<dbReference type="SMR" id="A0A5N4A9G9"/>
<evidence type="ECO:0000313" key="9">
    <source>
        <dbReference type="EMBL" id="KAB0793898.1"/>
    </source>
</evidence>
<reference evidence="9 10" key="1">
    <citation type="journal article" date="2018" name="Elife">
        <title>Firefly genomes illuminate parallel origins of bioluminescence in beetles.</title>
        <authorList>
            <person name="Fallon T.R."/>
            <person name="Lower S.E."/>
            <person name="Chang C.H."/>
            <person name="Bessho-Uehara M."/>
            <person name="Martin G.J."/>
            <person name="Bewick A.J."/>
            <person name="Behringer M."/>
            <person name="Debat H.J."/>
            <person name="Wong I."/>
            <person name="Day J.C."/>
            <person name="Suvorov A."/>
            <person name="Silva C.J."/>
            <person name="Stanger-Hall K.F."/>
            <person name="Hall D.W."/>
            <person name="Schmitz R.J."/>
            <person name="Nelson D.R."/>
            <person name="Lewis S.M."/>
            <person name="Shigenobu S."/>
            <person name="Bybee S.M."/>
            <person name="Larracuente A.M."/>
            <person name="Oba Y."/>
            <person name="Weng J.K."/>
        </authorList>
    </citation>
    <scope>NUCLEOTIDE SEQUENCE [LARGE SCALE GENOMIC DNA]</scope>
    <source>
        <strain evidence="9">1611_PpyrPB1</strain>
        <tissue evidence="9">Whole body</tissue>
    </source>
</reference>
<dbReference type="AlphaFoldDB" id="A0A5N4A9G9"/>
<dbReference type="InterPro" id="IPR041505">
    <property type="entry name" value="Dis3_CSD2"/>
</dbReference>
<dbReference type="FunCoup" id="A0A5N4A9G9">
    <property type="interactions" value="1931"/>
</dbReference>
<keyword evidence="2" id="KW-0540">Nuclease</keyword>
<dbReference type="EMBL" id="VVIM01000009">
    <property type="protein sequence ID" value="KAB0793898.1"/>
    <property type="molecule type" value="Genomic_DNA"/>
</dbReference>
<dbReference type="PANTHER" id="PTHR23355:SF9">
    <property type="entry name" value="DIS3-LIKE EXONUCLEASE 2"/>
    <property type="match status" value="1"/>
</dbReference>